<dbReference type="CDD" id="cd06849">
    <property type="entry name" value="lipoyl_domain"/>
    <property type="match status" value="1"/>
</dbReference>
<organism evidence="10 11">
    <name type="scientific">Streptantibioticus rubrisoli</name>
    <dbReference type="NCBI Taxonomy" id="1387313"/>
    <lineage>
        <taxon>Bacteria</taxon>
        <taxon>Bacillati</taxon>
        <taxon>Actinomycetota</taxon>
        <taxon>Actinomycetes</taxon>
        <taxon>Kitasatosporales</taxon>
        <taxon>Streptomycetaceae</taxon>
        <taxon>Streptantibioticus</taxon>
    </lineage>
</organism>
<dbReference type="Pfam" id="PF00364">
    <property type="entry name" value="Biotin_lipoyl"/>
    <property type="match status" value="1"/>
</dbReference>
<dbReference type="Gene3D" id="2.40.50.100">
    <property type="match status" value="1"/>
</dbReference>
<dbReference type="PROSITE" id="PS50968">
    <property type="entry name" value="BIOTINYL_LIPOYL"/>
    <property type="match status" value="1"/>
</dbReference>
<dbReference type="InterPro" id="IPR050743">
    <property type="entry name" value="2-oxoacid_DH_E2_comp"/>
</dbReference>
<keyword evidence="3 6" id="KW-0808">Transferase</keyword>
<comment type="cofactor">
    <cofactor evidence="1 6">
        <name>(R)-lipoate</name>
        <dbReference type="ChEBI" id="CHEBI:83088"/>
    </cofactor>
</comment>
<keyword evidence="4 6" id="KW-0450">Lipoyl</keyword>
<dbReference type="Gene3D" id="4.10.320.10">
    <property type="entry name" value="E3-binding domain"/>
    <property type="match status" value="1"/>
</dbReference>
<evidence type="ECO:0000256" key="3">
    <source>
        <dbReference type="ARBA" id="ARBA00022679"/>
    </source>
</evidence>
<dbReference type="Pfam" id="PF00198">
    <property type="entry name" value="2-oxoacid_dh"/>
    <property type="match status" value="1"/>
</dbReference>
<sequence length="445" mass="46269">MAQVLEFTLPDLGEGLTEAEIVRWLVEVGDVVAVDQPVVEVETAKAMVEVPCPYGGVVTARFGEPGDEVPVGQPLVTVAVGGREAEADDVERPAAQTGGEGSGSVLVGYGTGGAVPRRRRVRPGAEPGTRPGALGAEPGGATAQPVAEGPVPVVSPLVRRLAREHGLDLRALHGSGKNGLILRADVERAIAATQQVPAAVANGVALGAGSPRSTGAETRVPLRGLRGVVAEKLSRSRREIPDATTWVDADATELLAVRAAMNAASGAQKVSVLALLARVCTAALARYPELNAMVDTERNEVVRLPAVHLGFAAQTDRGLVVPVIRDAHTRTTEELAAEIARLTEAARAGTLSPAELTGGTFTLNNYGVFGVDGSTPIINYPEAAMLGVGRIAPKPWVYQGELAVRQVVQLSFTFDHRVCDGGTSGGFLRYVADCVEQPAVLLRGV</sequence>
<dbReference type="PANTHER" id="PTHR43178:SF5">
    <property type="entry name" value="LIPOAMIDE ACYLTRANSFERASE COMPONENT OF BRANCHED-CHAIN ALPHA-KETO ACID DEHYDROGENASE COMPLEX, MITOCHONDRIAL"/>
    <property type="match status" value="1"/>
</dbReference>
<dbReference type="SUPFAM" id="SSF52777">
    <property type="entry name" value="CoA-dependent acyltransferases"/>
    <property type="match status" value="1"/>
</dbReference>
<dbReference type="EC" id="2.3.1.-" evidence="6"/>
<evidence type="ECO:0000256" key="4">
    <source>
        <dbReference type="ARBA" id="ARBA00022823"/>
    </source>
</evidence>
<evidence type="ECO:0000259" key="9">
    <source>
        <dbReference type="PROSITE" id="PS51826"/>
    </source>
</evidence>
<accession>A0ABT1PA24</accession>
<dbReference type="InterPro" id="IPR023213">
    <property type="entry name" value="CAT-like_dom_sf"/>
</dbReference>
<keyword evidence="11" id="KW-1185">Reference proteome</keyword>
<evidence type="ECO:0000256" key="1">
    <source>
        <dbReference type="ARBA" id="ARBA00001938"/>
    </source>
</evidence>
<evidence type="ECO:0000313" key="11">
    <source>
        <dbReference type="Proteomes" id="UP001206206"/>
    </source>
</evidence>
<dbReference type="PROSITE" id="PS51826">
    <property type="entry name" value="PSBD"/>
    <property type="match status" value="1"/>
</dbReference>
<protein>
    <recommendedName>
        <fullName evidence="6">Dihydrolipoamide acetyltransferase component of pyruvate dehydrogenase complex</fullName>
        <ecNumber evidence="6">2.3.1.-</ecNumber>
    </recommendedName>
</protein>
<proteinExistence type="inferred from homology"/>
<comment type="similarity">
    <text evidence="2 6">Belongs to the 2-oxoacid dehydrogenase family.</text>
</comment>
<gene>
    <name evidence="10" type="ORF">NON19_09210</name>
</gene>
<evidence type="ECO:0000259" key="8">
    <source>
        <dbReference type="PROSITE" id="PS50968"/>
    </source>
</evidence>
<evidence type="ECO:0000256" key="6">
    <source>
        <dbReference type="RuleBase" id="RU003423"/>
    </source>
</evidence>
<dbReference type="PANTHER" id="PTHR43178">
    <property type="entry name" value="DIHYDROLIPOAMIDE ACETYLTRANSFERASE COMPONENT OF PYRUVATE DEHYDROGENASE COMPLEX"/>
    <property type="match status" value="1"/>
</dbReference>
<name>A0ABT1PA24_9ACTN</name>
<dbReference type="SUPFAM" id="SSF47005">
    <property type="entry name" value="Peripheral subunit-binding domain of 2-oxo acid dehydrogenase complex"/>
    <property type="match status" value="1"/>
</dbReference>
<dbReference type="EMBL" id="JANFNH010000005">
    <property type="protein sequence ID" value="MCQ4042209.1"/>
    <property type="molecule type" value="Genomic_DNA"/>
</dbReference>
<dbReference type="InterPro" id="IPR011053">
    <property type="entry name" value="Single_hybrid_motif"/>
</dbReference>
<dbReference type="Proteomes" id="UP001206206">
    <property type="component" value="Unassembled WGS sequence"/>
</dbReference>
<evidence type="ECO:0000313" key="10">
    <source>
        <dbReference type="EMBL" id="MCQ4042209.1"/>
    </source>
</evidence>
<dbReference type="RefSeq" id="WP_255926195.1">
    <property type="nucleotide sequence ID" value="NZ_JANFNH010000005.1"/>
</dbReference>
<keyword evidence="5 6" id="KW-0012">Acyltransferase</keyword>
<evidence type="ECO:0000256" key="7">
    <source>
        <dbReference type="SAM" id="MobiDB-lite"/>
    </source>
</evidence>
<dbReference type="Pfam" id="PF02817">
    <property type="entry name" value="E3_binding"/>
    <property type="match status" value="1"/>
</dbReference>
<dbReference type="InterPro" id="IPR036625">
    <property type="entry name" value="E3-bd_dom_sf"/>
</dbReference>
<feature type="domain" description="Lipoyl-binding" evidence="8">
    <location>
        <begin position="4"/>
        <end position="79"/>
    </location>
</feature>
<comment type="caution">
    <text evidence="10">The sequence shown here is derived from an EMBL/GenBank/DDBJ whole genome shotgun (WGS) entry which is preliminary data.</text>
</comment>
<dbReference type="InterPro" id="IPR000089">
    <property type="entry name" value="Biotin_lipoyl"/>
</dbReference>
<evidence type="ECO:0000256" key="2">
    <source>
        <dbReference type="ARBA" id="ARBA00007317"/>
    </source>
</evidence>
<feature type="region of interest" description="Disordered" evidence="7">
    <location>
        <begin position="83"/>
        <end position="148"/>
    </location>
</feature>
<feature type="domain" description="Peripheral subunit-binding (PSBD)" evidence="9">
    <location>
        <begin position="153"/>
        <end position="190"/>
    </location>
</feature>
<dbReference type="SUPFAM" id="SSF51230">
    <property type="entry name" value="Single hybrid motif"/>
    <property type="match status" value="1"/>
</dbReference>
<evidence type="ECO:0000256" key="5">
    <source>
        <dbReference type="ARBA" id="ARBA00023315"/>
    </source>
</evidence>
<dbReference type="Gene3D" id="3.30.559.10">
    <property type="entry name" value="Chloramphenicol acetyltransferase-like domain"/>
    <property type="match status" value="1"/>
</dbReference>
<dbReference type="InterPro" id="IPR004167">
    <property type="entry name" value="PSBD"/>
</dbReference>
<dbReference type="InterPro" id="IPR001078">
    <property type="entry name" value="2-oxoacid_DH_actylTfrase"/>
</dbReference>
<reference evidence="10 11" key="1">
    <citation type="submission" date="2022-06" db="EMBL/GenBank/DDBJ databases">
        <title>Draft genome sequence of type strain Streptomyces rubrisoli DSM 42083.</title>
        <authorList>
            <person name="Duangmal K."/>
            <person name="Klaysubun C."/>
        </authorList>
    </citation>
    <scope>NUCLEOTIDE SEQUENCE [LARGE SCALE GENOMIC DNA]</scope>
    <source>
        <strain evidence="10 11">DSM 42083</strain>
    </source>
</reference>